<evidence type="ECO:0000313" key="13">
    <source>
        <dbReference type="EMBL" id="MFD1262646.1"/>
    </source>
</evidence>
<evidence type="ECO:0000256" key="6">
    <source>
        <dbReference type="ARBA" id="ARBA00022989"/>
    </source>
</evidence>
<organism evidence="13 14">
    <name type="scientific">Thauera mechernichensis</name>
    <dbReference type="NCBI Taxonomy" id="82788"/>
    <lineage>
        <taxon>Bacteria</taxon>
        <taxon>Pseudomonadati</taxon>
        <taxon>Pseudomonadota</taxon>
        <taxon>Betaproteobacteria</taxon>
        <taxon>Rhodocyclales</taxon>
        <taxon>Zoogloeaceae</taxon>
        <taxon>Thauera</taxon>
    </lineage>
</organism>
<evidence type="ECO:0000259" key="11">
    <source>
        <dbReference type="Pfam" id="PF02706"/>
    </source>
</evidence>
<protein>
    <submittedName>
        <fullName evidence="13">Polysaccharide biosynthesis tyrosine autokinase</fullName>
        <ecNumber evidence="13">2.7.10.2</ecNumber>
    </submittedName>
</protein>
<proteinExistence type="predicted"/>
<evidence type="ECO:0000256" key="8">
    <source>
        <dbReference type="SAM" id="Coils"/>
    </source>
</evidence>
<feature type="region of interest" description="Disordered" evidence="9">
    <location>
        <begin position="1"/>
        <end position="21"/>
    </location>
</feature>
<dbReference type="InterPro" id="IPR027417">
    <property type="entry name" value="P-loop_NTPase"/>
</dbReference>
<dbReference type="RefSeq" id="WP_277830223.1">
    <property type="nucleotide sequence ID" value="NZ_JARQZE010000001.1"/>
</dbReference>
<dbReference type="Pfam" id="PF23607">
    <property type="entry name" value="WZC_N"/>
    <property type="match status" value="1"/>
</dbReference>
<keyword evidence="5" id="KW-0067">ATP-binding</keyword>
<keyword evidence="4" id="KW-0547">Nucleotide-binding</keyword>
<evidence type="ECO:0000256" key="7">
    <source>
        <dbReference type="ARBA" id="ARBA00023136"/>
    </source>
</evidence>
<keyword evidence="2" id="KW-1003">Cell membrane</keyword>
<name>A0ABW3W9I0_9RHOO</name>
<reference evidence="14" key="1">
    <citation type="journal article" date="2019" name="Int. J. Syst. Evol. Microbiol.">
        <title>The Global Catalogue of Microorganisms (GCM) 10K type strain sequencing project: providing services to taxonomists for standard genome sequencing and annotation.</title>
        <authorList>
            <consortium name="The Broad Institute Genomics Platform"/>
            <consortium name="The Broad Institute Genome Sequencing Center for Infectious Disease"/>
            <person name="Wu L."/>
            <person name="Ma J."/>
        </authorList>
    </citation>
    <scope>NUCLEOTIDE SEQUENCE [LARGE SCALE GENOMIC DNA]</scope>
    <source>
        <strain evidence="14">CCUG 48884</strain>
    </source>
</reference>
<dbReference type="InterPro" id="IPR050445">
    <property type="entry name" value="Bact_polysacc_biosynth/exp"/>
</dbReference>
<feature type="coiled-coil region" evidence="8">
    <location>
        <begin position="276"/>
        <end position="363"/>
    </location>
</feature>
<keyword evidence="13" id="KW-0808">Transferase</keyword>
<evidence type="ECO:0000313" key="14">
    <source>
        <dbReference type="Proteomes" id="UP001597158"/>
    </source>
</evidence>
<evidence type="ECO:0000256" key="9">
    <source>
        <dbReference type="SAM" id="MobiDB-lite"/>
    </source>
</evidence>
<dbReference type="InterPro" id="IPR033756">
    <property type="entry name" value="YlxH/NBP35"/>
</dbReference>
<dbReference type="InterPro" id="IPR005702">
    <property type="entry name" value="Wzc-like_C"/>
</dbReference>
<evidence type="ECO:0000259" key="12">
    <source>
        <dbReference type="Pfam" id="PF13807"/>
    </source>
</evidence>
<comment type="subcellular location">
    <subcellularLocation>
        <location evidence="1">Cell membrane</location>
        <topology evidence="1">Multi-pass membrane protein</topology>
    </subcellularLocation>
</comment>
<dbReference type="Pfam" id="PF10609">
    <property type="entry name" value="ParA"/>
    <property type="match status" value="1"/>
</dbReference>
<dbReference type="InterPro" id="IPR032807">
    <property type="entry name" value="GNVR"/>
</dbReference>
<dbReference type="GO" id="GO:0004715">
    <property type="term" value="F:non-membrane spanning protein tyrosine kinase activity"/>
    <property type="evidence" value="ECO:0007669"/>
    <property type="project" value="UniProtKB-EC"/>
</dbReference>
<keyword evidence="7 10" id="KW-0472">Membrane</keyword>
<keyword evidence="14" id="KW-1185">Reference proteome</keyword>
<keyword evidence="8" id="KW-0175">Coiled coil</keyword>
<evidence type="ECO:0000256" key="10">
    <source>
        <dbReference type="SAM" id="Phobius"/>
    </source>
</evidence>
<sequence>MRRDPATTAQPEAGPNTRSAAARGNDDFINLGEIIAVLLEYKWLILAIGTFAVLVGGVVAFVSTPIYRADALVQVEDKKSAKGGLAALRDVEAVLGDTTSVAAELEILRSRMILGRVVDRLNLTVRAQPHHLPVFGRALARRHAGVEPAAPLFGLSGYAWGGERIAVQSLEVAPYLMSEPLTLVAGDNGSYSVFDDAGTLLVSGRVGEPASAEHVSVFVAELVARPDTRFILSRIAHTSAIAALRENLEVRERARQSNVIEAAFSGPDRALAASILNEVLNAYVRQNVEYRSAEAESTLAFLEAQLPELKGQLDTAEAAYNEYRQSRGSVDLTLETQSVLRSVVEADNEIVALQQKREELRQRFTSEHPQVIAVDAQISRLRNRRASFEGNVSRLPETQQVALQLRRDVEVATALYTNLLNSAQQLRVARAGTVGDVRVIDSAVTAQRPVAPRKALILLLSGVLGLLGALGTVWAIRALRVVVEDPQTIERELALPVYATVPASKAEEGIERRILRGRGGKGELLALVSPDDDAMESLRSLRTTLHFALLGAESGSVLITGPAPGVGKSFVTKNLGAVLAQAGKRVIIVDADLRKGHINKAFGVPRGLGVSDYIMGKATLEVIVKPTAVENLHMVTTGLIPPNPSELLMHPQFANMLAALEDRCDVLLVDAPPILAVSDAAIIGRMVGATLLVARAGRHPIRELEQAVKRFEHGGAAVKGFVFNGFDTRRQRHRFGYEGYHYQYKYKS</sequence>
<comment type="caution">
    <text evidence="13">The sequence shown here is derived from an EMBL/GenBank/DDBJ whole genome shotgun (WGS) entry which is preliminary data.</text>
</comment>
<evidence type="ECO:0000256" key="5">
    <source>
        <dbReference type="ARBA" id="ARBA00022840"/>
    </source>
</evidence>
<feature type="domain" description="Polysaccharide chain length determinant N-terminal" evidence="11">
    <location>
        <begin position="28"/>
        <end position="120"/>
    </location>
</feature>
<evidence type="ECO:0000256" key="4">
    <source>
        <dbReference type="ARBA" id="ARBA00022741"/>
    </source>
</evidence>
<dbReference type="EC" id="2.7.10.2" evidence="13"/>
<gene>
    <name evidence="13" type="ORF">ACFQ4M_03565</name>
</gene>
<dbReference type="PANTHER" id="PTHR32309">
    <property type="entry name" value="TYROSINE-PROTEIN KINASE"/>
    <property type="match status" value="1"/>
</dbReference>
<dbReference type="Pfam" id="PF02706">
    <property type="entry name" value="Wzz"/>
    <property type="match status" value="1"/>
</dbReference>
<evidence type="ECO:0000256" key="3">
    <source>
        <dbReference type="ARBA" id="ARBA00022692"/>
    </source>
</evidence>
<accession>A0ABW3W9I0</accession>
<dbReference type="EMBL" id="JBHTMC010000006">
    <property type="protein sequence ID" value="MFD1262646.1"/>
    <property type="molecule type" value="Genomic_DNA"/>
</dbReference>
<dbReference type="InterPro" id="IPR003856">
    <property type="entry name" value="LPS_length_determ_N"/>
</dbReference>
<dbReference type="NCBIfam" id="TIGR01007">
    <property type="entry name" value="eps_fam"/>
    <property type="match status" value="1"/>
</dbReference>
<keyword evidence="3 10" id="KW-0812">Transmembrane</keyword>
<dbReference type="Proteomes" id="UP001597158">
    <property type="component" value="Unassembled WGS sequence"/>
</dbReference>
<dbReference type="PANTHER" id="PTHR32309:SF32">
    <property type="entry name" value="TYROSINE-PROTEIN KINASE ETK-RELATED"/>
    <property type="match status" value="1"/>
</dbReference>
<evidence type="ECO:0000256" key="2">
    <source>
        <dbReference type="ARBA" id="ARBA00022475"/>
    </source>
</evidence>
<dbReference type="CDD" id="cd05387">
    <property type="entry name" value="BY-kinase"/>
    <property type="match status" value="1"/>
</dbReference>
<dbReference type="SUPFAM" id="SSF52540">
    <property type="entry name" value="P-loop containing nucleoside triphosphate hydrolases"/>
    <property type="match status" value="1"/>
</dbReference>
<dbReference type="Pfam" id="PF13807">
    <property type="entry name" value="GNVR"/>
    <property type="match status" value="1"/>
</dbReference>
<keyword evidence="6 10" id="KW-1133">Transmembrane helix</keyword>
<feature type="domain" description="Tyrosine-protein kinase G-rich" evidence="12">
    <location>
        <begin position="397"/>
        <end position="474"/>
    </location>
</feature>
<dbReference type="Gene3D" id="3.40.50.300">
    <property type="entry name" value="P-loop containing nucleotide triphosphate hydrolases"/>
    <property type="match status" value="1"/>
</dbReference>
<evidence type="ECO:0000256" key="1">
    <source>
        <dbReference type="ARBA" id="ARBA00004651"/>
    </source>
</evidence>
<feature type="transmembrane region" description="Helical" evidence="10">
    <location>
        <begin position="43"/>
        <end position="62"/>
    </location>
</feature>